<gene>
    <name evidence="2" type="ORF">NSA47_15260</name>
</gene>
<feature type="domain" description="Mannosyl-glycoprotein endo-beta-N-acetylglucosamidase-like" evidence="1">
    <location>
        <begin position="187"/>
        <end position="364"/>
    </location>
</feature>
<reference evidence="2" key="1">
    <citation type="submission" date="2022-07" db="EMBL/GenBank/DDBJ databases">
        <title>Enhanced cultured diversity of the mouse gut microbiota enables custom-made synthetic communities.</title>
        <authorList>
            <person name="Afrizal A."/>
        </authorList>
    </citation>
    <scope>NUCLEOTIDE SEQUENCE</scope>
    <source>
        <strain evidence="2">DSM 28593</strain>
    </source>
</reference>
<protein>
    <submittedName>
        <fullName evidence="2">N-acetylglucosaminidase</fullName>
    </submittedName>
</protein>
<dbReference type="EMBL" id="JANKAS010000035">
    <property type="protein sequence ID" value="MCR1900319.1"/>
    <property type="molecule type" value="Genomic_DNA"/>
</dbReference>
<dbReference type="Proteomes" id="UP001205748">
    <property type="component" value="Unassembled WGS sequence"/>
</dbReference>
<evidence type="ECO:0000313" key="3">
    <source>
        <dbReference type="Proteomes" id="UP001205748"/>
    </source>
</evidence>
<dbReference type="GO" id="GO:0004040">
    <property type="term" value="F:amidase activity"/>
    <property type="evidence" value="ECO:0007669"/>
    <property type="project" value="InterPro"/>
</dbReference>
<dbReference type="Gene3D" id="1.10.530.10">
    <property type="match status" value="1"/>
</dbReference>
<dbReference type="RefSeq" id="WP_257533565.1">
    <property type="nucleotide sequence ID" value="NZ_JANKAS010000035.1"/>
</dbReference>
<accession>A0AAE3HK85</accession>
<dbReference type="SMART" id="SM00047">
    <property type="entry name" value="LYZ2"/>
    <property type="match status" value="1"/>
</dbReference>
<organism evidence="2 3">
    <name type="scientific">Irregularibacter muris</name>
    <dbReference type="NCBI Taxonomy" id="1796619"/>
    <lineage>
        <taxon>Bacteria</taxon>
        <taxon>Bacillati</taxon>
        <taxon>Bacillota</taxon>
        <taxon>Clostridia</taxon>
        <taxon>Eubacteriales</taxon>
        <taxon>Eubacteriaceae</taxon>
        <taxon>Irregularibacter</taxon>
    </lineage>
</organism>
<feature type="non-terminal residue" evidence="2">
    <location>
        <position position="1"/>
    </location>
</feature>
<keyword evidence="3" id="KW-1185">Reference proteome</keyword>
<proteinExistence type="predicted"/>
<dbReference type="InterPro" id="IPR002901">
    <property type="entry name" value="MGlyc_endo_b_GlcNAc-like_dom"/>
</dbReference>
<evidence type="ECO:0000313" key="2">
    <source>
        <dbReference type="EMBL" id="MCR1900319.1"/>
    </source>
</evidence>
<dbReference type="Gene3D" id="6.10.250.190">
    <property type="match status" value="1"/>
</dbReference>
<dbReference type="AlphaFoldDB" id="A0AAE3HK85"/>
<sequence length="373" mass="41700">KANNSPYASEKFNLYIKGYELYPNDSRFKEGVASSAVNILNLARKYHGQGNFDTAINYYNRILTAPTVPYKIIGEANMGIGLANKKILYTGDNIYIQTTKYNLSINEMLSKQMALGKNYVDSEAYPRTDLLIYADLSKPKDKYGWYAASAEGTLYHLNPANFMDNDAIYQFLVLSVSTGILEKDLNNLLINQGILESKGAAFAMASQLHSINELYLISHAKLETGNGSSTLANGAYIDANFRLVNDKGFFINSKGALLGGKTEKEYKKVYNMFGIGAVDSDALRSGAERAYKEGWFTPEKAIIGGAKFIAEGYVHHQSYKQDTLYKMRWNPANPATHQYATDIGWAVKQARIFADLYKKCTSYTLIFDIPQFN</sequence>
<name>A0AAE3HK85_9FIRM</name>
<dbReference type="Pfam" id="PF01832">
    <property type="entry name" value="Glucosaminidase"/>
    <property type="match status" value="1"/>
</dbReference>
<evidence type="ECO:0000259" key="1">
    <source>
        <dbReference type="SMART" id="SM00047"/>
    </source>
</evidence>
<comment type="caution">
    <text evidence="2">The sequence shown here is derived from an EMBL/GenBank/DDBJ whole genome shotgun (WGS) entry which is preliminary data.</text>
</comment>